<protein>
    <recommendedName>
        <fullName evidence="4">Tetratricopeptide repeat protein</fullName>
    </recommendedName>
</protein>
<gene>
    <name evidence="2" type="ORF">DX914_03280</name>
</gene>
<feature type="region of interest" description="Disordered" evidence="1">
    <location>
        <begin position="291"/>
        <end position="327"/>
    </location>
</feature>
<reference evidence="2 3" key="1">
    <citation type="submission" date="2018-08" db="EMBL/GenBank/DDBJ databases">
        <title>Lysobacter sp. zong2l5, whole genome shotgun sequence.</title>
        <authorList>
            <person name="Zhang X."/>
            <person name="Feng G."/>
            <person name="Zhu H."/>
        </authorList>
    </citation>
    <scope>NUCLEOTIDE SEQUENCE [LARGE SCALE GENOMIC DNA]</scope>
    <source>
        <strain evidence="3">zong2l5</strain>
    </source>
</reference>
<dbReference type="RefSeq" id="WP_115857623.1">
    <property type="nucleotide sequence ID" value="NZ_QTSU01000001.1"/>
</dbReference>
<dbReference type="Gene3D" id="1.25.40.10">
    <property type="entry name" value="Tetratricopeptide repeat domain"/>
    <property type="match status" value="1"/>
</dbReference>
<dbReference type="InterPro" id="IPR011990">
    <property type="entry name" value="TPR-like_helical_dom_sf"/>
</dbReference>
<evidence type="ECO:0008006" key="4">
    <source>
        <dbReference type="Google" id="ProtNLM"/>
    </source>
</evidence>
<dbReference type="AlphaFoldDB" id="A0A371K2T8"/>
<sequence>MPHDPHAPATAADDARPLDERAYAAFDEGRLSEASTLFARLLQLQPETAHYHYMRGLAHKYLLDWPTSLRHNLNALTQGDPKEDEPDEAALWNAGIAATALGDWARARELWNRCGIQVPAGQGPIEADFGVASIRLNPWSDGETLFARRIDVVRARLLNVPLPESGYRYGDIVLHDGASTGERTYGNQRVPVLNALARLEPSQFRTYVVFVHCDGPEDIEALRAMSRPGIADVEDWSASIVNYCMRCSYGAAHAHREDDAEPAWDPERSLGIAAQGRSAVDQLLRDWAGNGAGRRIDSVSAPEHAPPPPQDGHVWWRGPDDDSGDPN</sequence>
<name>A0A371K2T8_9GAMM</name>
<proteinExistence type="predicted"/>
<evidence type="ECO:0000313" key="3">
    <source>
        <dbReference type="Proteomes" id="UP000264492"/>
    </source>
</evidence>
<organism evidence="2 3">
    <name type="scientific">Lysobacter silvisoli</name>
    <dbReference type="NCBI Taxonomy" id="2293254"/>
    <lineage>
        <taxon>Bacteria</taxon>
        <taxon>Pseudomonadati</taxon>
        <taxon>Pseudomonadota</taxon>
        <taxon>Gammaproteobacteria</taxon>
        <taxon>Lysobacterales</taxon>
        <taxon>Lysobacteraceae</taxon>
        <taxon>Lysobacter</taxon>
    </lineage>
</organism>
<dbReference type="SUPFAM" id="SSF48452">
    <property type="entry name" value="TPR-like"/>
    <property type="match status" value="1"/>
</dbReference>
<dbReference type="OrthoDB" id="5982980at2"/>
<evidence type="ECO:0000256" key="1">
    <source>
        <dbReference type="SAM" id="MobiDB-lite"/>
    </source>
</evidence>
<dbReference type="EMBL" id="QTSU01000001">
    <property type="protein sequence ID" value="RDZ28180.1"/>
    <property type="molecule type" value="Genomic_DNA"/>
</dbReference>
<accession>A0A371K2T8</accession>
<evidence type="ECO:0000313" key="2">
    <source>
        <dbReference type="EMBL" id="RDZ28180.1"/>
    </source>
</evidence>
<comment type="caution">
    <text evidence="2">The sequence shown here is derived from an EMBL/GenBank/DDBJ whole genome shotgun (WGS) entry which is preliminary data.</text>
</comment>
<keyword evidence="3" id="KW-1185">Reference proteome</keyword>
<dbReference type="Proteomes" id="UP000264492">
    <property type="component" value="Unassembled WGS sequence"/>
</dbReference>